<protein>
    <recommendedName>
        <fullName evidence="4">AT hook motif-containing protein</fullName>
    </recommendedName>
</protein>
<feature type="compositionally biased region" description="Basic residues" evidence="1">
    <location>
        <begin position="18"/>
        <end position="30"/>
    </location>
</feature>
<feature type="compositionally biased region" description="Polar residues" evidence="1">
    <location>
        <begin position="148"/>
        <end position="159"/>
    </location>
</feature>
<dbReference type="AlphaFoldDB" id="A0A2H5Q3Y3"/>
<keyword evidence="3" id="KW-1185">Reference proteome</keyword>
<gene>
    <name evidence="2" type="ORF">CUMW_193840</name>
</gene>
<evidence type="ECO:0000313" key="2">
    <source>
        <dbReference type="EMBL" id="GAY59348.1"/>
    </source>
</evidence>
<sequence length="408" mass="44354">MNQDNQVSNEEASANVTMKRKRGRPRKHPRQNLNHGENAVPRFQNVNLRENAHADAPPGFQGVNGNRLRPVDGNNNTNDVVVGQVVHGVIEAAFDAGYLLNVKVGNSETSLRGVVLKPGHYVPVSAHNDVAPNVQMVRRNEIPFPLDNHSQVPVSNSQSRGRRERLVNPYRNGASKGKEGASISVQTAPPVFSKNIYQPVSLSNGPPFTKQPSSVSRQAIHSEASKVKPVTEAVVPSSGSKSTDPVQKAGNQVFPLQAQISPQGMLSQPPSQVLFEAETKSMKLPGMPFEKLLTEVVKRIQPHSEEAQNGNRNDDANTDQALSIEPLQAVQPNVNGHLASLPKTFENFKTGKMTELLRAVQENMMDQASQYEEPAPVGSLTDDKLSPAAEVGDEENDNSKKHPQTSSV</sequence>
<name>A0A2H5Q3Y3_CITUN</name>
<evidence type="ECO:0000256" key="1">
    <source>
        <dbReference type="SAM" id="MobiDB-lite"/>
    </source>
</evidence>
<dbReference type="PANTHER" id="PTHR34682">
    <property type="entry name" value="AT HOOK MOTIF-CONTAINING PROTEIN"/>
    <property type="match status" value="1"/>
</dbReference>
<dbReference type="PANTHER" id="PTHR34682:SF1">
    <property type="entry name" value="PROTEIN METABOLIC NETWORK MODULATOR 1"/>
    <property type="match status" value="1"/>
</dbReference>
<evidence type="ECO:0000313" key="3">
    <source>
        <dbReference type="Proteomes" id="UP000236630"/>
    </source>
</evidence>
<reference evidence="2 3" key="1">
    <citation type="journal article" date="2017" name="Front. Genet.">
        <title>Draft sequencing of the heterozygous diploid genome of Satsuma (Citrus unshiu Marc.) using a hybrid assembly approach.</title>
        <authorList>
            <person name="Shimizu T."/>
            <person name="Tanizawa Y."/>
            <person name="Mochizuki T."/>
            <person name="Nagasaki H."/>
            <person name="Yoshioka T."/>
            <person name="Toyoda A."/>
            <person name="Fujiyama A."/>
            <person name="Kaminuma E."/>
            <person name="Nakamura Y."/>
        </authorList>
    </citation>
    <scope>NUCLEOTIDE SEQUENCE [LARGE SCALE GENOMIC DNA]</scope>
    <source>
        <strain evidence="3">cv. Miyagawa wase</strain>
    </source>
</reference>
<evidence type="ECO:0008006" key="4">
    <source>
        <dbReference type="Google" id="ProtNLM"/>
    </source>
</evidence>
<feature type="compositionally biased region" description="Polar residues" evidence="1">
    <location>
        <begin position="1"/>
        <end position="16"/>
    </location>
</feature>
<proteinExistence type="predicted"/>
<organism evidence="2 3">
    <name type="scientific">Citrus unshiu</name>
    <name type="common">Satsuma mandarin</name>
    <name type="synonym">Citrus nobilis var. unshiu</name>
    <dbReference type="NCBI Taxonomy" id="55188"/>
    <lineage>
        <taxon>Eukaryota</taxon>
        <taxon>Viridiplantae</taxon>
        <taxon>Streptophyta</taxon>
        <taxon>Embryophyta</taxon>
        <taxon>Tracheophyta</taxon>
        <taxon>Spermatophyta</taxon>
        <taxon>Magnoliopsida</taxon>
        <taxon>eudicotyledons</taxon>
        <taxon>Gunneridae</taxon>
        <taxon>Pentapetalae</taxon>
        <taxon>rosids</taxon>
        <taxon>malvids</taxon>
        <taxon>Sapindales</taxon>
        <taxon>Rutaceae</taxon>
        <taxon>Aurantioideae</taxon>
        <taxon>Citrus</taxon>
    </lineage>
</organism>
<accession>A0A2H5Q3Y3</accession>
<dbReference type="EMBL" id="BDQV01000209">
    <property type="protein sequence ID" value="GAY59348.1"/>
    <property type="molecule type" value="Genomic_DNA"/>
</dbReference>
<comment type="caution">
    <text evidence="2">The sequence shown here is derived from an EMBL/GenBank/DDBJ whole genome shotgun (WGS) entry which is preliminary data.</text>
</comment>
<feature type="region of interest" description="Disordered" evidence="1">
    <location>
        <begin position="365"/>
        <end position="408"/>
    </location>
</feature>
<dbReference type="EMBL" id="BDQV01000209">
    <property type="protein sequence ID" value="GAY59347.1"/>
    <property type="molecule type" value="Genomic_DNA"/>
</dbReference>
<dbReference type="STRING" id="55188.A0A2H5Q3Y3"/>
<dbReference type="InterPro" id="IPR045881">
    <property type="entry name" value="MNM1-like"/>
</dbReference>
<feature type="region of interest" description="Disordered" evidence="1">
    <location>
        <begin position="1"/>
        <end position="38"/>
    </location>
</feature>
<feature type="region of interest" description="Disordered" evidence="1">
    <location>
        <begin position="227"/>
        <end position="247"/>
    </location>
</feature>
<dbReference type="Proteomes" id="UP000236630">
    <property type="component" value="Unassembled WGS sequence"/>
</dbReference>
<feature type="region of interest" description="Disordered" evidence="1">
    <location>
        <begin position="145"/>
        <end position="165"/>
    </location>
</feature>